<proteinExistence type="predicted"/>
<organism evidence="1 2">
    <name type="scientific">Pseudomonas tensinigenes</name>
    <dbReference type="NCBI Taxonomy" id="2745511"/>
    <lineage>
        <taxon>Bacteria</taxon>
        <taxon>Pseudomonadati</taxon>
        <taxon>Pseudomonadota</taxon>
        <taxon>Gammaproteobacteria</taxon>
        <taxon>Pseudomonadales</taxon>
        <taxon>Pseudomonadaceae</taxon>
        <taxon>Pseudomonas</taxon>
    </lineage>
</organism>
<reference evidence="1 2" key="2">
    <citation type="journal article" date="2021" name="Microorganisms">
        <title>The Ever-Expanding Pseudomonas Genus: Description of 43 New Species and Partition of the Pseudomonas putida Group.</title>
        <authorList>
            <person name="Girard L."/>
            <person name="Lood C."/>
            <person name="Hofte M."/>
            <person name="Vandamme P."/>
            <person name="Rokni-Zadeh H."/>
            <person name="van Noort V."/>
            <person name="Lavigne R."/>
            <person name="De Mot R."/>
        </authorList>
    </citation>
    <scope>NUCLEOTIDE SEQUENCE [LARGE SCALE GENOMIC DNA]</scope>
    <source>
        <strain evidence="1 2">ZA 5.3</strain>
    </source>
</reference>
<dbReference type="Proteomes" id="UP000646386">
    <property type="component" value="Chromosome"/>
</dbReference>
<dbReference type="RefSeq" id="WP_177035185.1">
    <property type="nucleotide sequence ID" value="NZ_CP077089.1"/>
</dbReference>
<reference evidence="1 2" key="1">
    <citation type="journal article" date="2020" name="Microorganisms">
        <title>Reliable Identification of Environmental Pseudomonas Isolates Using the rpoD Gene.</title>
        <authorList>
            <consortium name="The Broad Institute Genome Sequencing Platform"/>
            <person name="Girard L."/>
            <person name="Lood C."/>
            <person name="Rokni-Zadeh H."/>
            <person name="van Noort V."/>
            <person name="Lavigne R."/>
            <person name="De Mot R."/>
        </authorList>
    </citation>
    <scope>NUCLEOTIDE SEQUENCE [LARGE SCALE GENOMIC DNA]</scope>
    <source>
        <strain evidence="1 2">ZA 5.3</strain>
    </source>
</reference>
<name>A0ABX8PU67_9PSED</name>
<dbReference type="EMBL" id="CP077089">
    <property type="protein sequence ID" value="QXI04889.1"/>
    <property type="molecule type" value="Genomic_DNA"/>
</dbReference>
<evidence type="ECO:0000313" key="2">
    <source>
        <dbReference type="Proteomes" id="UP000646386"/>
    </source>
</evidence>
<evidence type="ECO:0000313" key="1">
    <source>
        <dbReference type="EMBL" id="QXI04889.1"/>
    </source>
</evidence>
<gene>
    <name evidence="1" type="ORF">HU718_023050</name>
</gene>
<keyword evidence="2" id="KW-1185">Reference proteome</keyword>
<sequence>MTELSYGQEPHQAALIQDEILEILKEAKVLARRFYRLTGKPLGVTGEVAEYEAAARLGLSLHPARQAGYDATEALEDGVARIQIKGRCILNPRKITGRMGAIDLRQPFDTVLLVLLDSEFNAFAMYEASRAMVEAALTLPGSKARNERGALAIRQFMSIANLRWTRHETGESKNKFPP</sequence>
<protein>
    <submittedName>
        <fullName evidence="1">Uncharacterized protein</fullName>
    </submittedName>
</protein>
<accession>A0ABX8PU67</accession>